<keyword evidence="1" id="KW-0547">Nucleotide-binding</keyword>
<protein>
    <submittedName>
        <fullName evidence="1">ATP-binding protein</fullName>
    </submittedName>
</protein>
<dbReference type="GO" id="GO:0005524">
    <property type="term" value="F:ATP binding"/>
    <property type="evidence" value="ECO:0007669"/>
    <property type="project" value="UniProtKB-KW"/>
</dbReference>
<name>A0A8J6NSX2_9BACT</name>
<dbReference type="AlphaFoldDB" id="A0A8J6NSX2"/>
<evidence type="ECO:0000313" key="1">
    <source>
        <dbReference type="EMBL" id="MBC8359968.1"/>
    </source>
</evidence>
<proteinExistence type="predicted"/>
<dbReference type="Pfam" id="PF04465">
    <property type="entry name" value="DUF499"/>
    <property type="match status" value="1"/>
</dbReference>
<accession>A0A8J6NSX2</accession>
<gene>
    <name evidence="1" type="ORF">H8E23_01035</name>
</gene>
<comment type="caution">
    <text evidence="1">The sequence shown here is derived from an EMBL/GenBank/DDBJ whole genome shotgun (WGS) entry which is preliminary data.</text>
</comment>
<sequence>MKALVDLCKPRASVFDSARLDTVYNLDDLPSIHPEEFLSENYVTEGMRILLTEGFNRLEGKTTSASGTFLLSQSMGGGKTHNLITLGLLAKHPKYRKQVMADFFKPGDLGAVTVVAFSGRKTSTPFGIWGEIAEQLNRKAVFNEFYSPLKPPDPNKWVELLRGEPVLILLDELPPYFEAARAVAVGDTYLDRLTEIALANLLVAVNSNKLPRACVVITDLSGTAYAGGGDSIIKVLQSLNDLEQEVNRNVIRIDPVKINTNEIYHILRTRIFEKTPPIADIEEVADAYGVAVDNAKKMGLSEVSPDQLKTDIRNAYPFHPAIRDLYARFKENRGFQQTRALIRIMRIIVSHLWNSGAAAKHGLIGPYEFNLQDASMLGEIRQINAGLEVAIARDIAAEGGSALAQQIDSGATTDAQDIAKLIFLSSLSTATNPVLGLSRSEILGYIAAPDRDIVKLRGVFDRLQADAWYLHAARDGKLFFKNVENLKAKVATYARNKLREQREKELRDRLGEMFKVTTRAAYQKIQALPALDQIQLQQDSVTLVVFRPADDSFRAIDEFYKNQQYKNRVCFLTGAAKAYDTVLERAAELSAIRTIIGEMDQEGVRESDPQYIEATEIRSKLEGRFYQACRETFTILH</sequence>
<dbReference type="InterPro" id="IPR007555">
    <property type="entry name" value="DUF499"/>
</dbReference>
<reference evidence="1 2" key="1">
    <citation type="submission" date="2020-08" db="EMBL/GenBank/DDBJ databases">
        <title>Bridging the membrane lipid divide: bacteria of the FCB group superphylum have the potential to synthesize archaeal ether lipids.</title>
        <authorList>
            <person name="Villanueva L."/>
            <person name="Von Meijenfeldt F.A.B."/>
            <person name="Westbye A.B."/>
            <person name="Yadav S."/>
            <person name="Hopmans E.C."/>
            <person name="Dutilh B.E."/>
            <person name="Sinninghe Damste J.S."/>
        </authorList>
    </citation>
    <scope>NUCLEOTIDE SEQUENCE [LARGE SCALE GENOMIC DNA]</scope>
    <source>
        <strain evidence="1">NIOZ-UU30</strain>
    </source>
</reference>
<evidence type="ECO:0000313" key="2">
    <source>
        <dbReference type="Proteomes" id="UP000603434"/>
    </source>
</evidence>
<keyword evidence="1" id="KW-0067">ATP-binding</keyword>
<dbReference type="Proteomes" id="UP000603434">
    <property type="component" value="Unassembled WGS sequence"/>
</dbReference>
<feature type="non-terminal residue" evidence="1">
    <location>
        <position position="637"/>
    </location>
</feature>
<organism evidence="1 2">
    <name type="scientific">Candidatus Desulfatibia profunda</name>
    <dbReference type="NCBI Taxonomy" id="2841695"/>
    <lineage>
        <taxon>Bacteria</taxon>
        <taxon>Pseudomonadati</taxon>
        <taxon>Thermodesulfobacteriota</taxon>
        <taxon>Desulfobacteria</taxon>
        <taxon>Desulfobacterales</taxon>
        <taxon>Desulfobacterales incertae sedis</taxon>
        <taxon>Candidatus Desulfatibia</taxon>
    </lineage>
</organism>
<dbReference type="EMBL" id="JACNJH010000050">
    <property type="protein sequence ID" value="MBC8359968.1"/>
    <property type="molecule type" value="Genomic_DNA"/>
</dbReference>